<dbReference type="Gene3D" id="3.40.50.300">
    <property type="entry name" value="P-loop containing nucleotide triphosphate hydrolases"/>
    <property type="match status" value="1"/>
</dbReference>
<evidence type="ECO:0000259" key="5">
    <source>
        <dbReference type="PROSITE" id="PS50893"/>
    </source>
</evidence>
<evidence type="ECO:0000313" key="7">
    <source>
        <dbReference type="Proteomes" id="UP000293089"/>
    </source>
</evidence>
<dbReference type="PROSITE" id="PS00211">
    <property type="entry name" value="ABC_TRANSPORTER_1"/>
    <property type="match status" value="1"/>
</dbReference>
<gene>
    <name evidence="6" type="ORF">EA658_03330</name>
</gene>
<dbReference type="InterPro" id="IPR050683">
    <property type="entry name" value="Bact_Polysacc_Export_ATP-bd"/>
</dbReference>
<keyword evidence="7" id="KW-1185">Reference proteome</keyword>
<evidence type="ECO:0000256" key="2">
    <source>
        <dbReference type="ARBA" id="ARBA00022448"/>
    </source>
</evidence>
<keyword evidence="3" id="KW-0547">Nucleotide-binding</keyword>
<dbReference type="InterPro" id="IPR003593">
    <property type="entry name" value="AAA+_ATPase"/>
</dbReference>
<protein>
    <submittedName>
        <fullName evidence="6">ABC transporter ATP-binding protein</fullName>
    </submittedName>
</protein>
<dbReference type="SUPFAM" id="SSF52540">
    <property type="entry name" value="P-loop containing nucleoside triphosphate hydrolases"/>
    <property type="match status" value="1"/>
</dbReference>
<organism evidence="6 7">
    <name type="scientific">Pseudoxanthomonas winnipegensis</name>
    <dbReference type="NCBI Taxonomy" id="2480810"/>
    <lineage>
        <taxon>Bacteria</taxon>
        <taxon>Pseudomonadati</taxon>
        <taxon>Pseudomonadota</taxon>
        <taxon>Gammaproteobacteria</taxon>
        <taxon>Lysobacterales</taxon>
        <taxon>Lysobacteraceae</taxon>
        <taxon>Pseudoxanthomonas</taxon>
    </lineage>
</organism>
<evidence type="ECO:0000256" key="3">
    <source>
        <dbReference type="ARBA" id="ARBA00022741"/>
    </source>
</evidence>
<dbReference type="Gene3D" id="2.70.50.60">
    <property type="entry name" value="abc- transporter (atp binding component) like domain"/>
    <property type="match status" value="1"/>
</dbReference>
<dbReference type="PROSITE" id="PS50893">
    <property type="entry name" value="ABC_TRANSPORTER_2"/>
    <property type="match status" value="1"/>
</dbReference>
<proteinExistence type="inferred from homology"/>
<dbReference type="InterPro" id="IPR015860">
    <property type="entry name" value="ABC_transpr_TagH-like"/>
</dbReference>
<sequence>MRPLWVIARGSRMPSEDVVISVKGLSKYYEFEHLHEWSLLGGAKQRERSGKGYLALSDVNLEISRGEAVGLIGRNGAGKSTLLQILTGSLRASEGHVAVHGRVSALLELGAGFNPEFTGRENVFLAGAVLGMSESEIKRKYQAIIDFADIGEFVDHPVKSYSSGMMVRLAFSLQVHVDPDILIIDEALSVGDIFFQQKCISKIREILARGVTLLFVSHGLNSVKSLCSRAIHLEKGIIKADGPASEVCDAYQNAMTSSSLEDWKLAVEASKMAGDEATPIEAWQIPAEMVFDPNFDSRVTQRSGSGELVFTGLLVLGRDGAPVHAIEEAGSVVIRSLLRANSDIPAGAIVGVLLRDANGVDLIAFNSDFYGRRLPALVAGEDYVWDLVVELPLARGYYSLQCGVKPDSTSGYFYDRCFNAALLEVTSNPVTWGEYGGRVIHVPRSIRLARIERAG</sequence>
<evidence type="ECO:0000313" key="6">
    <source>
        <dbReference type="EMBL" id="TAA22632.1"/>
    </source>
</evidence>
<evidence type="ECO:0000256" key="4">
    <source>
        <dbReference type="ARBA" id="ARBA00022840"/>
    </source>
</evidence>
<comment type="similarity">
    <text evidence="1">Belongs to the ABC transporter superfamily.</text>
</comment>
<dbReference type="Proteomes" id="UP000293089">
    <property type="component" value="Unassembled WGS sequence"/>
</dbReference>
<dbReference type="Pfam" id="PF14524">
    <property type="entry name" value="Wzt_C"/>
    <property type="match status" value="1"/>
</dbReference>
<reference evidence="6 7" key="1">
    <citation type="submission" date="2019-02" db="EMBL/GenBank/DDBJ databases">
        <title>WGS of Pseudoxanthomonas species novum from clinical isolates.</title>
        <authorList>
            <person name="Bernier A.-M."/>
            <person name="Bernard K."/>
            <person name="Vachon A."/>
        </authorList>
    </citation>
    <scope>NUCLEOTIDE SEQUENCE [LARGE SCALE GENOMIC DNA]</scope>
    <source>
        <strain evidence="7">NML 170316</strain>
    </source>
</reference>
<dbReference type="InterPro" id="IPR017871">
    <property type="entry name" value="ABC_transporter-like_CS"/>
</dbReference>
<dbReference type="InterPro" id="IPR003439">
    <property type="entry name" value="ABC_transporter-like_ATP-bd"/>
</dbReference>
<feature type="domain" description="ABC transporter" evidence="5">
    <location>
        <begin position="20"/>
        <end position="260"/>
    </location>
</feature>
<comment type="caution">
    <text evidence="6">The sequence shown here is derived from an EMBL/GenBank/DDBJ whole genome shotgun (WGS) entry which is preliminary data.</text>
</comment>
<dbReference type="Pfam" id="PF00005">
    <property type="entry name" value="ABC_tran"/>
    <property type="match status" value="1"/>
</dbReference>
<dbReference type="GO" id="GO:0005524">
    <property type="term" value="F:ATP binding"/>
    <property type="evidence" value="ECO:0007669"/>
    <property type="project" value="UniProtKB-KW"/>
</dbReference>
<keyword evidence="2" id="KW-0813">Transport</keyword>
<keyword evidence="4 6" id="KW-0067">ATP-binding</keyword>
<dbReference type="PANTHER" id="PTHR46743:SF2">
    <property type="entry name" value="TEICHOIC ACIDS EXPORT ATP-BINDING PROTEIN TAGH"/>
    <property type="match status" value="1"/>
</dbReference>
<accession>A0ABY1WIT5</accession>
<dbReference type="SMART" id="SM00382">
    <property type="entry name" value="AAA"/>
    <property type="match status" value="1"/>
</dbReference>
<dbReference type="CDD" id="cd03220">
    <property type="entry name" value="ABC_KpsT_Wzt"/>
    <property type="match status" value="1"/>
</dbReference>
<dbReference type="CDD" id="cd10147">
    <property type="entry name" value="Wzt_C-like"/>
    <property type="match status" value="1"/>
</dbReference>
<dbReference type="PANTHER" id="PTHR46743">
    <property type="entry name" value="TEICHOIC ACIDS EXPORT ATP-BINDING PROTEIN TAGH"/>
    <property type="match status" value="1"/>
</dbReference>
<evidence type="ECO:0000256" key="1">
    <source>
        <dbReference type="ARBA" id="ARBA00005417"/>
    </source>
</evidence>
<dbReference type="EMBL" id="SHME01000001">
    <property type="protein sequence ID" value="TAA22632.1"/>
    <property type="molecule type" value="Genomic_DNA"/>
</dbReference>
<name>A0ABY1WIT5_9GAMM</name>
<dbReference type="InterPro" id="IPR029439">
    <property type="entry name" value="Wzt_C"/>
</dbReference>
<dbReference type="InterPro" id="IPR027417">
    <property type="entry name" value="P-loop_NTPase"/>
</dbReference>